<dbReference type="AlphaFoldDB" id="O97389"/>
<comment type="similarity">
    <text evidence="2 11">Belongs to the peptidase M14 family.</text>
</comment>
<dbReference type="PDB" id="1JQG">
    <property type="method" value="X-ray"/>
    <property type="resolution" value="2.50 A"/>
    <property type="chains" value="A=1-433"/>
</dbReference>
<keyword evidence="4" id="KW-0645">Protease</keyword>
<reference evidence="14" key="2">
    <citation type="journal article" date="1998" name="Insect Biochem. Mol. Biol.">
        <title>Midgut carboxypeptidase from Helicoverpa armigera (Lepidoptera: Noctuidae) larvae: enzyme characterisation, cDNA cloning and expression.</title>
        <authorList>
            <person name="Bown D.P."/>
            <person name="Wilkinson H.S."/>
            <person name="Gatehouse J.A."/>
        </authorList>
    </citation>
    <scope>NUCLEOTIDE SEQUENCE</scope>
    <source>
        <tissue evidence="14">Midgut</tissue>
    </source>
</reference>
<dbReference type="CDD" id="cd06248">
    <property type="entry name" value="M14_CP_insect"/>
    <property type="match status" value="1"/>
</dbReference>
<dbReference type="PROSITE" id="PS52035">
    <property type="entry name" value="PEPTIDASE_M14"/>
    <property type="match status" value="1"/>
</dbReference>
<evidence type="ECO:0000256" key="9">
    <source>
        <dbReference type="ARBA" id="ARBA00023049"/>
    </source>
</evidence>
<name>O97389_HELAM</name>
<evidence type="ECO:0000259" key="13">
    <source>
        <dbReference type="PROSITE" id="PS52035"/>
    </source>
</evidence>
<dbReference type="PDBsum" id="1JQG"/>
<accession>O97389</accession>
<feature type="chain" id="PRO_5004161153" evidence="12">
    <location>
        <begin position="17"/>
        <end position="433"/>
    </location>
</feature>
<dbReference type="Pfam" id="PF00246">
    <property type="entry name" value="Peptidase_M14"/>
    <property type="match status" value="1"/>
</dbReference>
<evidence type="ECO:0007829" key="15">
    <source>
        <dbReference type="PDB" id="1JQG"/>
    </source>
</evidence>
<dbReference type="Gene3D" id="3.30.70.340">
    <property type="entry name" value="Metallocarboxypeptidase-like"/>
    <property type="match status" value="1"/>
</dbReference>
<evidence type="ECO:0000256" key="4">
    <source>
        <dbReference type="ARBA" id="ARBA00022670"/>
    </source>
</evidence>
<dbReference type="InterPro" id="IPR003146">
    <property type="entry name" value="M14A_act_pep"/>
</dbReference>
<dbReference type="SMART" id="SM00631">
    <property type="entry name" value="Zn_pept"/>
    <property type="match status" value="1"/>
</dbReference>
<dbReference type="GO" id="GO:0008270">
    <property type="term" value="F:zinc ion binding"/>
    <property type="evidence" value="ECO:0007669"/>
    <property type="project" value="InterPro"/>
</dbReference>
<reference evidence="15" key="3">
    <citation type="journal article" date="2001" name="J. Mol. Biol.">
        <title>Crystal structure of a novel mid-gut procarboxypeptidase from the cotton pest Helicoverpa armigera.</title>
        <authorList>
            <person name="Estebanez-Perpina E."/>
            <person name="Bayes A."/>
            <person name="Vendrell J."/>
            <person name="Jongsma M.A."/>
            <person name="Bown D.P."/>
            <person name="Gatehouse J.A."/>
            <person name="Huber R."/>
            <person name="Bode W."/>
            <person name="Aviles F.X."/>
            <person name="Reverter D."/>
        </authorList>
    </citation>
    <scope>X-RAY CRYSTALLOGRAPHY (2.50 ANGSTROMS) IN COMPLEX WITH ZN(2+)</scope>
    <scope>DISULFIDE BONDS</scope>
</reference>
<keyword evidence="3 14" id="KW-0121">Carboxypeptidase</keyword>
<dbReference type="InterPro" id="IPR036990">
    <property type="entry name" value="M14A-like_propep"/>
</dbReference>
<dbReference type="OrthoDB" id="3626597at2759"/>
<reference evidence="14" key="1">
    <citation type="journal article" date="1997" name="Insect Biochem. Mol. Biol.">
        <title>Differentially regulated inhibitor-sensitive and insensitive protease genes from the phytophagous insect pest, Helicoverpa armigera, are members of complex multigene families.</title>
        <authorList>
            <person name="Bown D.P."/>
            <person name="Wilkinson H.S."/>
            <person name="Gatehouse J.A."/>
        </authorList>
    </citation>
    <scope>NUCLEOTIDE SEQUENCE</scope>
    <source>
        <tissue evidence="14">Midgut</tissue>
    </source>
</reference>
<evidence type="ECO:0000256" key="12">
    <source>
        <dbReference type="SAM" id="SignalP"/>
    </source>
</evidence>
<dbReference type="PANTHER" id="PTHR11705:SF140">
    <property type="entry name" value="FI02848P-RELATED"/>
    <property type="match status" value="1"/>
</dbReference>
<dbReference type="PRINTS" id="PR00765">
    <property type="entry name" value="CRBOXYPTASEA"/>
</dbReference>
<feature type="signal peptide" evidence="12">
    <location>
        <begin position="1"/>
        <end position="16"/>
    </location>
</feature>
<evidence type="ECO:0000256" key="8">
    <source>
        <dbReference type="ARBA" id="ARBA00022833"/>
    </source>
</evidence>
<dbReference type="EvolutionaryTrace" id="O97389"/>
<evidence type="ECO:0000256" key="2">
    <source>
        <dbReference type="ARBA" id="ARBA00005988"/>
    </source>
</evidence>
<organism evidence="14">
    <name type="scientific">Helicoverpa armigera</name>
    <name type="common">Cotton bollworm</name>
    <name type="synonym">Heliothis armigera</name>
    <dbReference type="NCBI Taxonomy" id="29058"/>
    <lineage>
        <taxon>Eukaryota</taxon>
        <taxon>Metazoa</taxon>
        <taxon>Ecdysozoa</taxon>
        <taxon>Arthropoda</taxon>
        <taxon>Hexapoda</taxon>
        <taxon>Insecta</taxon>
        <taxon>Pterygota</taxon>
        <taxon>Neoptera</taxon>
        <taxon>Endopterygota</taxon>
        <taxon>Lepidoptera</taxon>
        <taxon>Glossata</taxon>
        <taxon>Ditrysia</taxon>
        <taxon>Noctuoidea</taxon>
        <taxon>Noctuidae</taxon>
        <taxon>Heliothinae</taxon>
        <taxon>Helicoverpa</taxon>
    </lineage>
</organism>
<dbReference type="SABIO-RK" id="O97389"/>
<dbReference type="Pfam" id="PF02244">
    <property type="entry name" value="Propep_M14"/>
    <property type="match status" value="1"/>
</dbReference>
<dbReference type="GO" id="GO:0004181">
    <property type="term" value="F:metallocarboxypeptidase activity"/>
    <property type="evidence" value="ECO:0007669"/>
    <property type="project" value="UniProtKB-EC"/>
</dbReference>
<dbReference type="Gene3D" id="3.40.630.10">
    <property type="entry name" value="Zn peptidases"/>
    <property type="match status" value="1"/>
</dbReference>
<protein>
    <submittedName>
        <fullName evidence="14">Carboxypeptidase A</fullName>
        <ecNumber evidence="14">3.4.17.1</ecNumber>
    </submittedName>
</protein>
<keyword evidence="15" id="KW-0002">3D-structure</keyword>
<comment type="cofactor">
    <cofactor evidence="1">
        <name>Zn(2+)</name>
        <dbReference type="ChEBI" id="CHEBI:29105"/>
    </cofactor>
</comment>
<evidence type="ECO:0000256" key="3">
    <source>
        <dbReference type="ARBA" id="ARBA00022645"/>
    </source>
</evidence>
<evidence type="ECO:0000256" key="10">
    <source>
        <dbReference type="ARBA" id="ARBA00023157"/>
    </source>
</evidence>
<dbReference type="InterPro" id="IPR000834">
    <property type="entry name" value="Peptidase_M14"/>
</dbReference>
<evidence type="ECO:0000256" key="7">
    <source>
        <dbReference type="ARBA" id="ARBA00022801"/>
    </source>
</evidence>
<dbReference type="FunFam" id="3.40.630.10:FF:000084">
    <property type="entry name" value="Carboxypeptidase B2"/>
    <property type="match status" value="1"/>
</dbReference>
<sequence precursor="true">MKYLFIFCLFVAGVLAKHEIYDGHAVYQVDVASMDQVKLVHDFENDLMLDVWSDAVPGRPGKVLVPKFKREIFENFLKQSGVQYKLEVENVKEQLELEDQLLAAAAAKSNSTRSRLSFDKIHSYEEVDAYLQELAKEFPNVVTVVEGGKSFEGRSIKYLRISTTNFQDASKPVVMMQSLLHCREWVTLPATLYAIHKLVIDVTESDLINNIDWIILPVANPDGYVHTFGGDRYWRKNRATGYMAGNLCMGVDLNRNFGMNWGTASSSSVCSDTFHGRSAFSEPESSVIRDIIAEHRNRMALYLDIHSFGSMILYGYGNGVLPSNALQLHLIGVQMAQAIDRVKWSSNKDYIVGNIFHVLYAASGGASDYAMQAAAPFSYTYELPAYRNSVWFDGFLVDPDFIEQAGFETWEGIKVGARAAAAAAKELKKLNTA</sequence>
<evidence type="ECO:0000256" key="1">
    <source>
        <dbReference type="ARBA" id="ARBA00001947"/>
    </source>
</evidence>
<feature type="domain" description="Peptidase M14" evidence="13">
    <location>
        <begin position="120"/>
        <end position="420"/>
    </location>
</feature>
<dbReference type="GO" id="GO:0006508">
    <property type="term" value="P:proteolysis"/>
    <property type="evidence" value="ECO:0007669"/>
    <property type="project" value="UniProtKB-KW"/>
</dbReference>
<keyword evidence="6 12" id="KW-0732">Signal</keyword>
<evidence type="ECO:0000313" key="14">
    <source>
        <dbReference type="EMBL" id="CAA06418.1"/>
    </source>
</evidence>
<keyword evidence="7 14" id="KW-0378">Hydrolase</keyword>
<dbReference type="PANTHER" id="PTHR11705">
    <property type="entry name" value="PROTEASE FAMILY M14 CARBOXYPEPTIDASE A,B"/>
    <property type="match status" value="1"/>
</dbReference>
<dbReference type="MEROPS" id="M14.024"/>
<evidence type="ECO:0000256" key="6">
    <source>
        <dbReference type="ARBA" id="ARBA00022729"/>
    </source>
</evidence>
<keyword evidence="8 15" id="KW-0862">Zinc</keyword>
<evidence type="ECO:0000256" key="5">
    <source>
        <dbReference type="ARBA" id="ARBA00022723"/>
    </source>
</evidence>
<keyword evidence="9" id="KW-0482">Metalloprotease</keyword>
<dbReference type="GO" id="GO:0005615">
    <property type="term" value="C:extracellular space"/>
    <property type="evidence" value="ECO:0007669"/>
    <property type="project" value="TreeGrafter"/>
</dbReference>
<feature type="active site" description="Proton donor/acceptor" evidence="11">
    <location>
        <position position="382"/>
    </location>
</feature>
<feature type="binding site" evidence="15">
    <location>
        <position position="306"/>
    </location>
    <ligand>
        <name>Zn(2+)</name>
        <dbReference type="ChEBI" id="CHEBI:29105"/>
    </ligand>
</feature>
<feature type="disulfide bond" evidence="15">
    <location>
        <begin position="248"/>
        <end position="270"/>
    </location>
</feature>
<dbReference type="SMR" id="O97389"/>
<dbReference type="SUPFAM" id="SSF53187">
    <property type="entry name" value="Zn-dependent exopeptidases"/>
    <property type="match status" value="1"/>
</dbReference>
<dbReference type="EC" id="3.4.17.1" evidence="14"/>
<proteinExistence type="evidence at protein level"/>
<keyword evidence="5 15" id="KW-0479">Metal-binding</keyword>
<keyword evidence="10" id="KW-1015">Disulfide bond</keyword>
<dbReference type="SUPFAM" id="SSF54897">
    <property type="entry name" value="Protease propeptides/inhibitors"/>
    <property type="match status" value="1"/>
</dbReference>
<dbReference type="EMBL" id="AJ005177">
    <property type="protein sequence ID" value="CAA06418.1"/>
    <property type="molecule type" value="mRNA"/>
</dbReference>
<evidence type="ECO:0000256" key="11">
    <source>
        <dbReference type="PROSITE-ProRule" id="PRU01379"/>
    </source>
</evidence>